<name>A0AAN4UMN0_9RHOB</name>
<evidence type="ECO:0000313" key="6">
    <source>
        <dbReference type="EMBL" id="GHD98320.1"/>
    </source>
</evidence>
<feature type="compositionally biased region" description="Basic and acidic residues" evidence="5">
    <location>
        <begin position="1"/>
        <end position="11"/>
    </location>
</feature>
<reference evidence="7 8" key="2">
    <citation type="submission" date="2016-10" db="EMBL/GenBank/DDBJ databases">
        <authorList>
            <person name="Varghese N."/>
            <person name="Submissions S."/>
        </authorList>
    </citation>
    <scope>NUCLEOTIDE SEQUENCE [LARGE SCALE GENOMIC DNA]</scope>
    <source>
        <strain evidence="7 8">DSM 24802</strain>
    </source>
</reference>
<feature type="region of interest" description="Disordered" evidence="5">
    <location>
        <begin position="1"/>
        <end position="99"/>
    </location>
</feature>
<evidence type="ECO:0000256" key="5">
    <source>
        <dbReference type="SAM" id="MobiDB-lite"/>
    </source>
</evidence>
<dbReference type="GO" id="GO:0016020">
    <property type="term" value="C:membrane"/>
    <property type="evidence" value="ECO:0007669"/>
    <property type="project" value="UniProtKB-SubCell"/>
</dbReference>
<evidence type="ECO:0000256" key="4">
    <source>
        <dbReference type="ARBA" id="ARBA00023136"/>
    </source>
</evidence>
<dbReference type="EMBL" id="BNAB01000001">
    <property type="protein sequence ID" value="GHD98320.1"/>
    <property type="molecule type" value="Genomic_DNA"/>
</dbReference>
<evidence type="ECO:0000313" key="7">
    <source>
        <dbReference type="EMBL" id="SDW49557.1"/>
    </source>
</evidence>
<reference evidence="6" key="1">
    <citation type="journal article" date="2014" name="Int. J. Syst. Evol. Microbiol.">
        <title>Complete genome sequence of Corynebacterium casei LMG S-19264T (=DSM 44701T), isolated from a smear-ripened cheese.</title>
        <authorList>
            <consortium name="US DOE Joint Genome Institute (JGI-PGF)"/>
            <person name="Walter F."/>
            <person name="Albersmeier A."/>
            <person name="Kalinowski J."/>
            <person name="Ruckert C."/>
        </authorList>
    </citation>
    <scope>NUCLEOTIDE SEQUENCE</scope>
    <source>
        <strain evidence="6">CGMCC 1.10859</strain>
    </source>
</reference>
<dbReference type="EMBL" id="FNOB01000004">
    <property type="protein sequence ID" value="SDW49557.1"/>
    <property type="molecule type" value="Genomic_DNA"/>
</dbReference>
<evidence type="ECO:0000256" key="2">
    <source>
        <dbReference type="ARBA" id="ARBA00022692"/>
    </source>
</evidence>
<dbReference type="Proteomes" id="UP000199541">
    <property type="component" value="Unassembled WGS sequence"/>
</dbReference>
<sequence>MAGRKTPKDETTPSEAPKTAPDSATPDADSPKTAKPDQATAETPDAETPDKDMPAPQAADTADPTSDPVVVEESSAAVRAAGPDAGGGESSDPAPAPVVKRRGPGALPLVLGGVIAAALGFGAAQYANHGWPFGPGAAQDAALKQEVAGQASAIAALKAEVEKLDKAGSAMPGRIEALGKELGAKIALDRKAASAGIQANALAIDDLKTSITKIGSASARASGAVPPDVAAKLSALDQRVAALEKDVNGQIAAAQKAALAEKARAEAAATRAEARAALTRIDAALTAGGGFAPAVAQLQKDGVTVPPELAGVSQTGVPTLAALRADFDPAARKALAASVAGSVKGGIWSRLAAFVQVQTGARSLTPRAGDSPDAVLSRAQAALDKGDLSAAIKTLQALPKAGQAEMAPWVAKAEIRLKAEAAAKALATTLDGK</sequence>
<keyword evidence="8" id="KW-1185">Reference proteome</keyword>
<organism evidence="6 9">
    <name type="scientific">Allgaiera indica</name>
    <dbReference type="NCBI Taxonomy" id="765699"/>
    <lineage>
        <taxon>Bacteria</taxon>
        <taxon>Pseudomonadati</taxon>
        <taxon>Pseudomonadota</taxon>
        <taxon>Alphaproteobacteria</taxon>
        <taxon>Rhodobacterales</taxon>
        <taxon>Paracoccaceae</taxon>
        <taxon>Allgaiera</taxon>
    </lineage>
</organism>
<evidence type="ECO:0000313" key="8">
    <source>
        <dbReference type="Proteomes" id="UP000199541"/>
    </source>
</evidence>
<accession>A0AAN4UMN0</accession>
<dbReference type="AlphaFoldDB" id="A0AAN4UMN0"/>
<keyword evidence="3" id="KW-1133">Transmembrane helix</keyword>
<protein>
    <submittedName>
        <fullName evidence="7">Inner membrane protein</fullName>
    </submittedName>
</protein>
<reference evidence="6" key="3">
    <citation type="submission" date="2023-06" db="EMBL/GenBank/DDBJ databases">
        <authorList>
            <person name="Sun Q."/>
            <person name="Zhou Y."/>
        </authorList>
    </citation>
    <scope>NUCLEOTIDE SEQUENCE</scope>
    <source>
        <strain evidence="6">CGMCC 1.10859</strain>
    </source>
</reference>
<dbReference type="InterPro" id="IPR019133">
    <property type="entry name" value="MIC60"/>
</dbReference>
<feature type="compositionally biased region" description="Low complexity" evidence="5">
    <location>
        <begin position="54"/>
        <end position="81"/>
    </location>
</feature>
<evidence type="ECO:0000256" key="1">
    <source>
        <dbReference type="ARBA" id="ARBA00004370"/>
    </source>
</evidence>
<comment type="subcellular location">
    <subcellularLocation>
        <location evidence="1">Membrane</location>
    </subcellularLocation>
</comment>
<keyword evidence="2" id="KW-0812">Transmembrane</keyword>
<gene>
    <name evidence="6" type="ORF">GCM10008024_01360</name>
    <name evidence="7" type="ORF">SAMN05444006_10479</name>
</gene>
<keyword evidence="4" id="KW-0472">Membrane</keyword>
<dbReference type="Pfam" id="PF09731">
    <property type="entry name" value="Mitofilin"/>
    <property type="match status" value="1"/>
</dbReference>
<comment type="caution">
    <text evidence="6">The sequence shown here is derived from an EMBL/GenBank/DDBJ whole genome shotgun (WGS) entry which is preliminary data.</text>
</comment>
<proteinExistence type="predicted"/>
<evidence type="ECO:0000313" key="9">
    <source>
        <dbReference type="Proteomes" id="UP000634647"/>
    </source>
</evidence>
<evidence type="ECO:0000256" key="3">
    <source>
        <dbReference type="ARBA" id="ARBA00022989"/>
    </source>
</evidence>
<dbReference type="Proteomes" id="UP000634647">
    <property type="component" value="Unassembled WGS sequence"/>
</dbReference>